<keyword evidence="3 7" id="KW-0547">Nucleotide-binding</keyword>
<dbReference type="SUPFAM" id="SSF55931">
    <property type="entry name" value="Glutamine synthetase/guanido kinase"/>
    <property type="match status" value="1"/>
</dbReference>
<dbReference type="GO" id="GO:0005739">
    <property type="term" value="C:mitochondrion"/>
    <property type="evidence" value="ECO:0007669"/>
    <property type="project" value="UniProtKB-SubCell"/>
</dbReference>
<evidence type="ECO:0000256" key="1">
    <source>
        <dbReference type="ARBA" id="ARBA00005306"/>
    </source>
</evidence>
<dbReference type="SMART" id="SM00845">
    <property type="entry name" value="GatB_Yqey"/>
    <property type="match status" value="1"/>
</dbReference>
<dbReference type="NCBIfam" id="NF004012">
    <property type="entry name" value="PRK05477.1-2"/>
    <property type="match status" value="1"/>
</dbReference>
<evidence type="ECO:0000256" key="5">
    <source>
        <dbReference type="ARBA" id="ARBA00022917"/>
    </source>
</evidence>
<dbReference type="Pfam" id="PF02934">
    <property type="entry name" value="GatB_N"/>
    <property type="match status" value="1"/>
</dbReference>
<reference evidence="9 10" key="1">
    <citation type="submission" date="2018-06" db="EMBL/GenBank/DDBJ databases">
        <title>Complete Genomes of Monosporascus.</title>
        <authorList>
            <person name="Robinson A.J."/>
            <person name="Natvig D.O."/>
        </authorList>
    </citation>
    <scope>NUCLEOTIDE SEQUENCE [LARGE SCALE GENOMIC DNA]</scope>
    <source>
        <strain evidence="9 10">CBS 110550</strain>
    </source>
</reference>
<protein>
    <recommendedName>
        <fullName evidence="7">Glutamyl-tRNA(Gln) amidotransferase subunit B, mitochondrial</fullName>
        <shortName evidence="7">Glu-AdT subunit B</shortName>
        <ecNumber evidence="7">6.3.5.-</ecNumber>
    </recommendedName>
</protein>
<organism evidence="9 10">
    <name type="scientific">Monosporascus ibericus</name>
    <dbReference type="NCBI Taxonomy" id="155417"/>
    <lineage>
        <taxon>Eukaryota</taxon>
        <taxon>Fungi</taxon>
        <taxon>Dikarya</taxon>
        <taxon>Ascomycota</taxon>
        <taxon>Pezizomycotina</taxon>
        <taxon>Sordariomycetes</taxon>
        <taxon>Xylariomycetidae</taxon>
        <taxon>Xylariales</taxon>
        <taxon>Xylariales incertae sedis</taxon>
        <taxon>Monosporascus</taxon>
    </lineage>
</organism>
<dbReference type="InterPro" id="IPR018027">
    <property type="entry name" value="Asn/Gln_amidotransferase"/>
</dbReference>
<dbReference type="EC" id="6.3.5.-" evidence="7"/>
<comment type="catalytic activity">
    <reaction evidence="6 7">
        <text>L-glutamyl-tRNA(Gln) + L-glutamine + ATP + H2O = L-glutaminyl-tRNA(Gln) + L-glutamate + ADP + phosphate + H(+)</text>
        <dbReference type="Rhea" id="RHEA:17521"/>
        <dbReference type="Rhea" id="RHEA-COMP:9681"/>
        <dbReference type="Rhea" id="RHEA-COMP:9684"/>
        <dbReference type="ChEBI" id="CHEBI:15377"/>
        <dbReference type="ChEBI" id="CHEBI:15378"/>
        <dbReference type="ChEBI" id="CHEBI:29985"/>
        <dbReference type="ChEBI" id="CHEBI:30616"/>
        <dbReference type="ChEBI" id="CHEBI:43474"/>
        <dbReference type="ChEBI" id="CHEBI:58359"/>
        <dbReference type="ChEBI" id="CHEBI:78520"/>
        <dbReference type="ChEBI" id="CHEBI:78521"/>
        <dbReference type="ChEBI" id="CHEBI:456216"/>
    </reaction>
</comment>
<dbReference type="InterPro" id="IPR006075">
    <property type="entry name" value="Asn/Gln-tRNA_Trfase_suB/E_cat"/>
</dbReference>
<dbReference type="HAMAP" id="MF_00121">
    <property type="entry name" value="GatB"/>
    <property type="match status" value="1"/>
</dbReference>
<name>A0A4Q4TQF9_9PEZI</name>
<keyword evidence="2 7" id="KW-0436">Ligase</keyword>
<keyword evidence="5 7" id="KW-0648">Protein biosynthesis</keyword>
<dbReference type="AlphaFoldDB" id="A0A4Q4TQF9"/>
<dbReference type="OrthoDB" id="1722066at2759"/>
<dbReference type="STRING" id="155417.A0A4Q4TQF9"/>
<dbReference type="InterPro" id="IPR003789">
    <property type="entry name" value="Asn/Gln_tRNA_amidoTrase-B-like"/>
</dbReference>
<accession>A0A4Q4TQF9</accession>
<dbReference type="GO" id="GO:0005524">
    <property type="term" value="F:ATP binding"/>
    <property type="evidence" value="ECO:0007669"/>
    <property type="project" value="UniProtKB-KW"/>
</dbReference>
<comment type="function">
    <text evidence="7">Allows the formation of correctly charged Gln-tRNA(Gln) through the transamidation of misacylated Glu-tRNA(Gln) in the mitochondria. The reaction takes place in the presence of glutamine and ATP through an activated gamma-phospho-Glu-tRNA(Gln).</text>
</comment>
<feature type="domain" description="Asn/Gln amidotransferase" evidence="8">
    <location>
        <begin position="402"/>
        <end position="581"/>
    </location>
</feature>
<dbReference type="Pfam" id="PF02637">
    <property type="entry name" value="GatB_Yqey"/>
    <property type="match status" value="1"/>
</dbReference>
<keyword evidence="4 7" id="KW-0067">ATP-binding</keyword>
<keyword evidence="7" id="KW-0496">Mitochondrion</keyword>
<dbReference type="EMBL" id="QJNU01000058">
    <property type="protein sequence ID" value="RYP08574.1"/>
    <property type="molecule type" value="Genomic_DNA"/>
</dbReference>
<dbReference type="Proteomes" id="UP000293360">
    <property type="component" value="Unassembled WGS sequence"/>
</dbReference>
<comment type="subunit">
    <text evidence="7">Subunit of the heterotrimeric GatCAB amidotransferase (AdT) complex, composed of A, B and C subunits.</text>
</comment>
<evidence type="ECO:0000256" key="6">
    <source>
        <dbReference type="ARBA" id="ARBA00047913"/>
    </source>
</evidence>
<gene>
    <name evidence="9" type="ORF">DL764_001809</name>
</gene>
<dbReference type="PANTHER" id="PTHR11659">
    <property type="entry name" value="GLUTAMYL-TRNA GLN AMIDOTRANSFERASE SUBUNIT B MITOCHONDRIAL AND PROKARYOTIC PET112-RELATED"/>
    <property type="match status" value="1"/>
</dbReference>
<evidence type="ECO:0000256" key="4">
    <source>
        <dbReference type="ARBA" id="ARBA00022840"/>
    </source>
</evidence>
<dbReference type="GO" id="GO:0050567">
    <property type="term" value="F:glutaminyl-tRNA synthase (glutamine-hydrolyzing) activity"/>
    <property type="evidence" value="ECO:0007669"/>
    <property type="project" value="UniProtKB-UniRule"/>
</dbReference>
<comment type="subcellular location">
    <subcellularLocation>
        <location evidence="7">Mitochondrion</location>
    </subcellularLocation>
</comment>
<dbReference type="InterPro" id="IPR017958">
    <property type="entry name" value="Gln-tRNA_amidoTrfase_suB_CS"/>
</dbReference>
<dbReference type="InterPro" id="IPR004413">
    <property type="entry name" value="GatB"/>
</dbReference>
<dbReference type="GO" id="GO:0032543">
    <property type="term" value="P:mitochondrial translation"/>
    <property type="evidence" value="ECO:0007669"/>
    <property type="project" value="UniProtKB-UniRule"/>
</dbReference>
<dbReference type="GO" id="GO:0070681">
    <property type="term" value="P:glutaminyl-tRNAGln biosynthesis via transamidation"/>
    <property type="evidence" value="ECO:0007669"/>
    <property type="project" value="UniProtKB-UniRule"/>
</dbReference>
<evidence type="ECO:0000313" key="10">
    <source>
        <dbReference type="Proteomes" id="UP000293360"/>
    </source>
</evidence>
<evidence type="ECO:0000313" key="9">
    <source>
        <dbReference type="EMBL" id="RYP08574.1"/>
    </source>
</evidence>
<dbReference type="PROSITE" id="PS01234">
    <property type="entry name" value="GATB"/>
    <property type="match status" value="1"/>
</dbReference>
<dbReference type="GO" id="GO:0030956">
    <property type="term" value="C:glutamyl-tRNA(Gln) amidotransferase complex"/>
    <property type="evidence" value="ECO:0007669"/>
    <property type="project" value="UniProtKB-UniRule"/>
</dbReference>
<evidence type="ECO:0000256" key="3">
    <source>
        <dbReference type="ARBA" id="ARBA00022741"/>
    </source>
</evidence>
<sequence length="593" mass="65879">MARFTTSTLSKYLLQAQVAAQALHTETAPVPPEVHVPLRKQLKDEAKKQKAAGKKKKKNANNQVVDGWELTVGIEIHAQLNTAKKLFSAATTSFNDDPNTRVAFFDLAIPGSQPIFQKETLIPALRAALALNCQVQTVSRFDRKHYFHWDQPSGYQITQYYEPFARDGSITLQARDGIAAEDGDGVMIGIKQVQVEQDTAKTLAQPGGVHWLDFNRVGAPLIEIITLPEIHHPATAAALVRKVQILLSAVDSCVSGMEAGGLRADVNVSVRRGDDPSAPLGQRTEIKNLSSFKAVEDAIIAERDRQIAVLETGGVIEGETRGWSIGSTETRRLRGKEGEVDYRYMPDPDLAPLVIGDDLVSHLRESMGQLPDVEVDVLIKEFELTPKDALSLTALDGGMRVEYFWNVADALAARLGLDRIENLACFQLAANWILHELGRLTSERSEAASEELGFTEDGQCERLPVEQLADILFYLHTRKITAKIAKELLWVVFRGTIPEKYPSVLGAIEEENLWFDELSETEYAELADEAVEGQEDVVRQFVDYKQYPQGKLMFLVGRMIRLGPEERIDPKNAERVMRAALPEKYVPALKASD</sequence>
<dbReference type="SUPFAM" id="SSF89095">
    <property type="entry name" value="GatB/YqeY motif"/>
    <property type="match status" value="1"/>
</dbReference>
<dbReference type="PANTHER" id="PTHR11659:SF0">
    <property type="entry name" value="GLUTAMYL-TRNA(GLN) AMIDOTRANSFERASE SUBUNIT B, MITOCHONDRIAL"/>
    <property type="match status" value="1"/>
</dbReference>
<keyword evidence="10" id="KW-1185">Reference proteome</keyword>
<evidence type="ECO:0000256" key="7">
    <source>
        <dbReference type="HAMAP-Rule" id="MF_03147"/>
    </source>
</evidence>
<comment type="similarity">
    <text evidence="1 7">Belongs to the GatB/GatE family. GatB subfamily.</text>
</comment>
<dbReference type="NCBIfam" id="TIGR00133">
    <property type="entry name" value="gatB"/>
    <property type="match status" value="1"/>
</dbReference>
<evidence type="ECO:0000259" key="8">
    <source>
        <dbReference type="SMART" id="SM00845"/>
    </source>
</evidence>
<proteinExistence type="inferred from homology"/>
<evidence type="ECO:0000256" key="2">
    <source>
        <dbReference type="ARBA" id="ARBA00022598"/>
    </source>
</evidence>
<comment type="caution">
    <text evidence="9">The sequence shown here is derived from an EMBL/GenBank/DDBJ whole genome shotgun (WGS) entry which is preliminary data.</text>
</comment>
<dbReference type="InterPro" id="IPR014746">
    <property type="entry name" value="Gln_synth/guanido_kin_cat_dom"/>
</dbReference>
<dbReference type="InterPro" id="IPR017959">
    <property type="entry name" value="Asn/Gln-tRNA_amidoTrfase_suB/E"/>
</dbReference>